<evidence type="ECO:0000313" key="3">
    <source>
        <dbReference type="EMBL" id="MFD1696057.1"/>
    </source>
</evidence>
<dbReference type="RefSeq" id="WP_149893030.1">
    <property type="nucleotide sequence ID" value="NZ_JBHUFA010000004.1"/>
</dbReference>
<dbReference type="PANTHER" id="PTHR47197">
    <property type="entry name" value="PROTEIN NIRF"/>
    <property type="match status" value="1"/>
</dbReference>
<sequence>MILAVTFSCAPASSETLIITNQGSNDISVLDPMDQEWNARVAIPGEPAGVAVSPELGAVFIVSPGSKTLTRLSLGDLEIQTTLQLAGGPIGVAVDPSRRRAFVSDWYNARIWVIDLSDPTALRVAGELETGSAPAGLDVSADGRFLASADRDADQVSLFDADRLTLIRRIPVGERPFGLRFLPDGRLATADVGSNAVTLLDPRSGATLGKVPTGERPYCVAFAGHRGFVSNQYGDSVTVFDTRTLAVIATLPVGEYPEGIDVSPDGRRIYVANWFSNSVTVIDTDTLMVLDELETGDGPRALGRFVVP</sequence>
<evidence type="ECO:0000259" key="2">
    <source>
        <dbReference type="Pfam" id="PF21783"/>
    </source>
</evidence>
<dbReference type="Pfam" id="PF21783">
    <property type="entry name" value="YNCE"/>
    <property type="match status" value="1"/>
</dbReference>
<dbReference type="Proteomes" id="UP001597327">
    <property type="component" value="Unassembled WGS sequence"/>
</dbReference>
<dbReference type="Gene3D" id="2.130.10.10">
    <property type="entry name" value="YVTN repeat-like/Quinoprotein amine dehydrogenase"/>
    <property type="match status" value="2"/>
</dbReference>
<dbReference type="SUPFAM" id="SSF51004">
    <property type="entry name" value="C-terminal (heme d1) domain of cytochrome cd1-nitrite reductase"/>
    <property type="match status" value="1"/>
</dbReference>
<dbReference type="InterPro" id="IPR015943">
    <property type="entry name" value="WD40/YVTN_repeat-like_dom_sf"/>
</dbReference>
<evidence type="ECO:0000256" key="1">
    <source>
        <dbReference type="ARBA" id="ARBA00022729"/>
    </source>
</evidence>
<dbReference type="InterPro" id="IPR011048">
    <property type="entry name" value="Haem_d1_sf"/>
</dbReference>
<reference evidence="4" key="1">
    <citation type="journal article" date="2019" name="Int. J. Syst. Evol. Microbiol.">
        <title>The Global Catalogue of Microorganisms (GCM) 10K type strain sequencing project: providing services to taxonomists for standard genome sequencing and annotation.</title>
        <authorList>
            <consortium name="The Broad Institute Genomics Platform"/>
            <consortium name="The Broad Institute Genome Sequencing Center for Infectious Disease"/>
            <person name="Wu L."/>
            <person name="Ma J."/>
        </authorList>
    </citation>
    <scope>NUCLEOTIDE SEQUENCE [LARGE SCALE GENOMIC DNA]</scope>
    <source>
        <strain evidence="4">JCM 3369</strain>
    </source>
</reference>
<protein>
    <submittedName>
        <fullName evidence="3">YncE family protein</fullName>
    </submittedName>
</protein>
<gene>
    <name evidence="3" type="ORF">ACFSC7_11070</name>
</gene>
<comment type="caution">
    <text evidence="3">The sequence shown here is derived from an EMBL/GenBank/DDBJ whole genome shotgun (WGS) entry which is preliminary data.</text>
</comment>
<evidence type="ECO:0000313" key="4">
    <source>
        <dbReference type="Proteomes" id="UP001597327"/>
    </source>
</evidence>
<dbReference type="InterPro" id="IPR011964">
    <property type="entry name" value="YVTN_b-propeller_repeat"/>
</dbReference>
<keyword evidence="4" id="KW-1185">Reference proteome</keyword>
<proteinExistence type="predicted"/>
<feature type="domain" description="YNCE-like beta-propeller" evidence="2">
    <location>
        <begin position="15"/>
        <end position="300"/>
    </location>
</feature>
<accession>A0ABW4JV70</accession>
<organism evidence="3 4">
    <name type="scientific">Roseibium aestuarii</name>
    <dbReference type="NCBI Taxonomy" id="2600299"/>
    <lineage>
        <taxon>Bacteria</taxon>
        <taxon>Pseudomonadati</taxon>
        <taxon>Pseudomonadota</taxon>
        <taxon>Alphaproteobacteria</taxon>
        <taxon>Hyphomicrobiales</taxon>
        <taxon>Stappiaceae</taxon>
        <taxon>Roseibium</taxon>
    </lineage>
</organism>
<dbReference type="EMBL" id="JBHUFA010000004">
    <property type="protein sequence ID" value="MFD1696057.1"/>
    <property type="molecule type" value="Genomic_DNA"/>
</dbReference>
<dbReference type="InterPro" id="IPR051200">
    <property type="entry name" value="Host-pathogen_enzymatic-act"/>
</dbReference>
<dbReference type="InterPro" id="IPR048433">
    <property type="entry name" value="YNCE-like_beta-prop"/>
</dbReference>
<dbReference type="NCBIfam" id="TIGR02276">
    <property type="entry name" value="beta_rpt_yvtn"/>
    <property type="match status" value="2"/>
</dbReference>
<keyword evidence="1" id="KW-0732">Signal</keyword>
<name>A0ABW4JV70_9HYPH</name>
<dbReference type="PANTHER" id="PTHR47197:SF3">
    <property type="entry name" value="DIHYDRO-HEME D1 DEHYDROGENASE"/>
    <property type="match status" value="1"/>
</dbReference>